<gene>
    <name evidence="2" type="ORF">GCM10008933_09830</name>
</gene>
<dbReference type="Gene3D" id="3.40.50.720">
    <property type="entry name" value="NAD(P)-binding Rossmann-like Domain"/>
    <property type="match status" value="1"/>
</dbReference>
<proteinExistence type="predicted"/>
<comment type="caution">
    <text evidence="2">The sequence shown here is derived from an EMBL/GenBank/DDBJ whole genome shotgun (WGS) entry which is preliminary data.</text>
</comment>
<accession>A0ABP3HU95</accession>
<organism evidence="2 3">
    <name type="scientific">Paenibacillus motobuensis</name>
    <dbReference type="NCBI Taxonomy" id="295324"/>
    <lineage>
        <taxon>Bacteria</taxon>
        <taxon>Bacillati</taxon>
        <taxon>Bacillota</taxon>
        <taxon>Bacilli</taxon>
        <taxon>Bacillales</taxon>
        <taxon>Paenibacillaceae</taxon>
        <taxon>Paenibacillus</taxon>
    </lineage>
</organism>
<sequence>MKILVAGATGVIGRLLLPKLVEAGHEVIGMTRNQERTELIQILGAEALVLDIFDREAVLSAMMDIRPDVVIHQLTSLSSRNFQENSRIRIEGTRNLVDAAKAAGVKRMIAQSIAWAYEPGDQPASEEDPLDIDAPLPRKTNIDGIVALEQAVAEIPDHVILRYGMFYGPGTWYDIDGEMAKQVLNHQLPATDGVMSFLHVEDAAHAALLALNWPPGPINIVDDEPATGIDWLPIYAKALQAPAPEYQKGRQGWERGASNATARTVYGWELLYPTWRTGLLQV</sequence>
<feature type="domain" description="NAD-dependent epimerase/dehydratase" evidence="1">
    <location>
        <begin position="3"/>
        <end position="213"/>
    </location>
</feature>
<dbReference type="InterPro" id="IPR051783">
    <property type="entry name" value="NAD(P)-dependent_oxidoreduct"/>
</dbReference>
<evidence type="ECO:0000313" key="2">
    <source>
        <dbReference type="EMBL" id="GAA0380711.1"/>
    </source>
</evidence>
<dbReference type="SUPFAM" id="SSF51735">
    <property type="entry name" value="NAD(P)-binding Rossmann-fold domains"/>
    <property type="match status" value="1"/>
</dbReference>
<dbReference type="InterPro" id="IPR036291">
    <property type="entry name" value="NAD(P)-bd_dom_sf"/>
</dbReference>
<dbReference type="PANTHER" id="PTHR48079">
    <property type="entry name" value="PROTEIN YEEZ"/>
    <property type="match status" value="1"/>
</dbReference>
<name>A0ABP3HU95_9BACL</name>
<dbReference type="Pfam" id="PF01370">
    <property type="entry name" value="Epimerase"/>
    <property type="match status" value="1"/>
</dbReference>
<protein>
    <submittedName>
        <fullName evidence="2">NAD(P)-dependent oxidoreductase</fullName>
    </submittedName>
</protein>
<dbReference type="PANTHER" id="PTHR48079:SF6">
    <property type="entry name" value="NAD(P)-BINDING DOMAIN-CONTAINING PROTEIN-RELATED"/>
    <property type="match status" value="1"/>
</dbReference>
<keyword evidence="3" id="KW-1185">Reference proteome</keyword>
<dbReference type="EMBL" id="BAAACX010000006">
    <property type="protein sequence ID" value="GAA0380711.1"/>
    <property type="molecule type" value="Genomic_DNA"/>
</dbReference>
<dbReference type="InterPro" id="IPR001509">
    <property type="entry name" value="Epimerase_deHydtase"/>
</dbReference>
<evidence type="ECO:0000259" key="1">
    <source>
        <dbReference type="Pfam" id="PF01370"/>
    </source>
</evidence>
<evidence type="ECO:0000313" key="3">
    <source>
        <dbReference type="Proteomes" id="UP001500340"/>
    </source>
</evidence>
<dbReference type="Proteomes" id="UP001500340">
    <property type="component" value="Unassembled WGS sequence"/>
</dbReference>
<reference evidence="3" key="1">
    <citation type="journal article" date="2019" name="Int. J. Syst. Evol. Microbiol.">
        <title>The Global Catalogue of Microorganisms (GCM) 10K type strain sequencing project: providing services to taxonomists for standard genome sequencing and annotation.</title>
        <authorList>
            <consortium name="The Broad Institute Genomics Platform"/>
            <consortium name="The Broad Institute Genome Sequencing Center for Infectious Disease"/>
            <person name="Wu L."/>
            <person name="Ma J."/>
        </authorList>
    </citation>
    <scope>NUCLEOTIDE SEQUENCE [LARGE SCALE GENOMIC DNA]</scope>
    <source>
        <strain evidence="3">JCM 12774</strain>
    </source>
</reference>
<dbReference type="RefSeq" id="WP_343858197.1">
    <property type="nucleotide sequence ID" value="NZ_BAAACX010000006.1"/>
</dbReference>